<protein>
    <recommendedName>
        <fullName evidence="1">GGDEF domain-containing protein</fullName>
    </recommendedName>
</protein>
<dbReference type="EMBL" id="MFTJ01000026">
    <property type="protein sequence ID" value="OGI65483.1"/>
    <property type="molecule type" value="Genomic_DNA"/>
</dbReference>
<proteinExistence type="predicted"/>
<dbReference type="InterPro" id="IPR029787">
    <property type="entry name" value="Nucleotide_cyclase"/>
</dbReference>
<comment type="caution">
    <text evidence="2">The sequence shown here is derived from an EMBL/GenBank/DDBJ whole genome shotgun (WGS) entry which is preliminary data.</text>
</comment>
<evidence type="ECO:0000313" key="3">
    <source>
        <dbReference type="Proteomes" id="UP000178700"/>
    </source>
</evidence>
<dbReference type="Proteomes" id="UP000178700">
    <property type="component" value="Unassembled WGS sequence"/>
</dbReference>
<feature type="domain" description="GGDEF" evidence="1">
    <location>
        <begin position="375"/>
        <end position="511"/>
    </location>
</feature>
<accession>A0A1F6V738</accession>
<evidence type="ECO:0000313" key="2">
    <source>
        <dbReference type="EMBL" id="OGI65483.1"/>
    </source>
</evidence>
<dbReference type="Gene3D" id="3.30.70.270">
    <property type="match status" value="1"/>
</dbReference>
<organism evidence="2 3">
    <name type="scientific">Candidatus Nomurabacteria bacterium RIFCSPHIGHO2_01_FULL_39_10</name>
    <dbReference type="NCBI Taxonomy" id="1801733"/>
    <lineage>
        <taxon>Bacteria</taxon>
        <taxon>Candidatus Nomuraibacteriota</taxon>
    </lineage>
</organism>
<dbReference type="PANTHER" id="PTHR45138:SF9">
    <property type="entry name" value="DIGUANYLATE CYCLASE DGCM-RELATED"/>
    <property type="match status" value="1"/>
</dbReference>
<dbReference type="InterPro" id="IPR000160">
    <property type="entry name" value="GGDEF_dom"/>
</dbReference>
<dbReference type="Pfam" id="PF00990">
    <property type="entry name" value="GGDEF"/>
    <property type="match status" value="1"/>
</dbReference>
<name>A0A1F6V738_9BACT</name>
<dbReference type="PANTHER" id="PTHR45138">
    <property type="entry name" value="REGULATORY COMPONENTS OF SENSORY TRANSDUCTION SYSTEM"/>
    <property type="match status" value="1"/>
</dbReference>
<dbReference type="CDD" id="cd01949">
    <property type="entry name" value="GGDEF"/>
    <property type="match status" value="1"/>
</dbReference>
<dbReference type="InterPro" id="IPR043128">
    <property type="entry name" value="Rev_trsase/Diguanyl_cyclase"/>
</dbReference>
<dbReference type="InterPro" id="IPR050469">
    <property type="entry name" value="Diguanylate_Cyclase"/>
</dbReference>
<dbReference type="PROSITE" id="PS50887">
    <property type="entry name" value="GGDEF"/>
    <property type="match status" value="1"/>
</dbReference>
<reference evidence="2 3" key="1">
    <citation type="journal article" date="2016" name="Nat. Commun.">
        <title>Thousands of microbial genomes shed light on interconnected biogeochemical processes in an aquifer system.</title>
        <authorList>
            <person name="Anantharaman K."/>
            <person name="Brown C.T."/>
            <person name="Hug L.A."/>
            <person name="Sharon I."/>
            <person name="Castelle C.J."/>
            <person name="Probst A.J."/>
            <person name="Thomas B.C."/>
            <person name="Singh A."/>
            <person name="Wilkins M.J."/>
            <person name="Karaoz U."/>
            <person name="Brodie E.L."/>
            <person name="Williams K.H."/>
            <person name="Hubbard S.S."/>
            <person name="Banfield J.F."/>
        </authorList>
    </citation>
    <scope>NUCLEOTIDE SEQUENCE [LARGE SCALE GENOMIC DNA]</scope>
</reference>
<dbReference type="NCBIfam" id="TIGR00254">
    <property type="entry name" value="GGDEF"/>
    <property type="match status" value="1"/>
</dbReference>
<dbReference type="SMART" id="SM00267">
    <property type="entry name" value="GGDEF"/>
    <property type="match status" value="1"/>
</dbReference>
<dbReference type="FunFam" id="3.30.70.270:FF:000001">
    <property type="entry name" value="Diguanylate cyclase domain protein"/>
    <property type="match status" value="1"/>
</dbReference>
<dbReference type="SUPFAM" id="SSF55073">
    <property type="entry name" value="Nucleotide cyclase"/>
    <property type="match status" value="1"/>
</dbReference>
<evidence type="ECO:0000259" key="1">
    <source>
        <dbReference type="PROSITE" id="PS50887"/>
    </source>
</evidence>
<dbReference type="AlphaFoldDB" id="A0A1F6V738"/>
<dbReference type="GO" id="GO:0052621">
    <property type="term" value="F:diguanylate cyclase activity"/>
    <property type="evidence" value="ECO:0007669"/>
    <property type="project" value="TreeGrafter"/>
</dbReference>
<gene>
    <name evidence="2" type="ORF">A2642_04705</name>
</gene>
<sequence>MVEPKRGRDISTDEVLSFFQVIATITPQEKAIIHDLPDHFRRTILHFKKTTLLSNALKQVIKQKSWTNQQRVEISSLIAQTLADLDTKKGIITTEVYEEYGLSRYRPLLNEEIDALNNVNALTIDRFAHLNKVLPHGFKSPILKKNVEAIRQRLNLAYKQEKIALSLDTHIQNLLDTFRQLLQFYQSIIIQEKEILTKLQTYETKQTIPSDITQLRTLTDRFIEETKQLKNVQLRIKNEFYVPFQKYNDQKVTSLDLINNLLAQKPQKWYHALGFKRPKINLPEILLEYNTMTTPEEVLEFFSQLELIPQFLDPQVTYFIKDTKPKVIEKMRSTRKSFESSLWEKRFDSLTSAYTKPMYYEEFEKLSYQYERTKNFFSLLIFDIDYFKQFNDTYGHATGDKILQNMAKTIMHHIRKTDIFIRYGGEEFILLLPNTSKANALTIANKLRELLPTENPQPLNPKTNQPITVSIGVATYPEDCKANSTAQELFENADKALYTAKREGRNRVVSA</sequence>